<sequence length="333" mass="35729">MRLRSIPLGFVTILGLLVVVIGLTASARSFAALQPGIPAWLKGHVGDGEDQISQVVLERARALYQRKVSEGAVRNPCYFAMDATRPSDLGNGVLGHRYYIICEANQSFRAVAAGHGAGRNLKGVVNFANGRECSKNFGNAMDSELTAGGAYMTSDTKTSFKGYYRVGAKQNAVFMRTFVQFDGEGETANARKRVIGGHPAQVLKGLCMRKDPASPYANHDGFVPAGTLVTYAGGRSNGCTSWTPQDAQLIIPLMKDKPTTLYIYPESRDIAAVAKAAAGGHALAGTGLYWNAACLKQIGTPKFWPKETLEPVIAKYKADHPAPPPQPLPICKE</sequence>
<keyword evidence="2" id="KW-1185">Reference proteome</keyword>
<dbReference type="Proteomes" id="UP001548832">
    <property type="component" value="Unassembled WGS sequence"/>
</dbReference>
<protein>
    <submittedName>
        <fullName evidence="1">Uncharacterized protein</fullName>
    </submittedName>
</protein>
<dbReference type="EMBL" id="JBEWSZ010000001">
    <property type="protein sequence ID" value="MET2825717.1"/>
    <property type="molecule type" value="Genomic_DNA"/>
</dbReference>
<evidence type="ECO:0000313" key="2">
    <source>
        <dbReference type="Proteomes" id="UP001548832"/>
    </source>
</evidence>
<proteinExistence type="predicted"/>
<evidence type="ECO:0000313" key="1">
    <source>
        <dbReference type="EMBL" id="MET2825717.1"/>
    </source>
</evidence>
<dbReference type="RefSeq" id="WP_354457801.1">
    <property type="nucleotide sequence ID" value="NZ_JBEWSZ010000001.1"/>
</dbReference>
<organism evidence="1 2">
    <name type="scientific">Mesorhizobium shangrilense</name>
    <dbReference type="NCBI Taxonomy" id="460060"/>
    <lineage>
        <taxon>Bacteria</taxon>
        <taxon>Pseudomonadati</taxon>
        <taxon>Pseudomonadota</taxon>
        <taxon>Alphaproteobacteria</taxon>
        <taxon>Hyphomicrobiales</taxon>
        <taxon>Phyllobacteriaceae</taxon>
        <taxon>Mesorhizobium</taxon>
    </lineage>
</organism>
<accession>A0ABV2D6S8</accession>
<comment type="caution">
    <text evidence="1">The sequence shown here is derived from an EMBL/GenBank/DDBJ whole genome shotgun (WGS) entry which is preliminary data.</text>
</comment>
<gene>
    <name evidence="1" type="ORF">ABVQ20_01865</name>
</gene>
<reference evidence="1 2" key="1">
    <citation type="submission" date="2024-06" db="EMBL/GenBank/DDBJ databases">
        <authorList>
            <person name="Kim D.-U."/>
        </authorList>
    </citation>
    <scope>NUCLEOTIDE SEQUENCE [LARGE SCALE GENOMIC DNA]</scope>
    <source>
        <strain evidence="1 2">KACC15460</strain>
    </source>
</reference>
<name>A0ABV2D6S8_9HYPH</name>